<dbReference type="Proteomes" id="UP000092460">
    <property type="component" value="Unassembled WGS sequence"/>
</dbReference>
<dbReference type="VEuPathDB" id="VectorBase:GPPI038233"/>
<dbReference type="AlphaFoldDB" id="A0A1B0BRE8"/>
<name>A0A1B0BRE8_9MUSC</name>
<evidence type="ECO:0000313" key="2">
    <source>
        <dbReference type="Proteomes" id="UP000092460"/>
    </source>
</evidence>
<accession>A0A1B0BRE8</accession>
<keyword evidence="2" id="KW-1185">Reference proteome</keyword>
<proteinExistence type="predicted"/>
<dbReference type="EnsemblMetazoa" id="GPPI038233-RA">
    <property type="protein sequence ID" value="GPPI038233-PA"/>
    <property type="gene ID" value="GPPI038233"/>
</dbReference>
<sequence>MYIHIYIYIYTNEAFQYLLQKAAQLLQNVPLFLKLMLKIFIDRPENYNMLVQVYTNMNNTDEEYNDIEMRQKLSDYLESNYADEFWRLSPSHMPNGLIYILINVFN</sequence>
<dbReference type="EMBL" id="JXJN01019079">
    <property type="status" value="NOT_ANNOTATED_CDS"/>
    <property type="molecule type" value="Genomic_DNA"/>
</dbReference>
<reference evidence="2" key="1">
    <citation type="submission" date="2015-01" db="EMBL/GenBank/DDBJ databases">
        <authorList>
            <person name="Aksoy S."/>
            <person name="Warren W."/>
            <person name="Wilson R.K."/>
        </authorList>
    </citation>
    <scope>NUCLEOTIDE SEQUENCE [LARGE SCALE GENOMIC DNA]</scope>
    <source>
        <strain evidence="2">IAEA</strain>
    </source>
</reference>
<protein>
    <submittedName>
        <fullName evidence="1">Uncharacterized protein</fullName>
    </submittedName>
</protein>
<organism evidence="1 2">
    <name type="scientific">Glossina palpalis gambiensis</name>
    <dbReference type="NCBI Taxonomy" id="67801"/>
    <lineage>
        <taxon>Eukaryota</taxon>
        <taxon>Metazoa</taxon>
        <taxon>Ecdysozoa</taxon>
        <taxon>Arthropoda</taxon>
        <taxon>Hexapoda</taxon>
        <taxon>Insecta</taxon>
        <taxon>Pterygota</taxon>
        <taxon>Neoptera</taxon>
        <taxon>Endopterygota</taxon>
        <taxon>Diptera</taxon>
        <taxon>Brachycera</taxon>
        <taxon>Muscomorpha</taxon>
        <taxon>Hippoboscoidea</taxon>
        <taxon>Glossinidae</taxon>
        <taxon>Glossina</taxon>
    </lineage>
</organism>
<evidence type="ECO:0000313" key="1">
    <source>
        <dbReference type="EnsemblMetazoa" id="GPPI038233-PA"/>
    </source>
</evidence>
<reference evidence="1" key="2">
    <citation type="submission" date="2020-05" db="UniProtKB">
        <authorList>
            <consortium name="EnsemblMetazoa"/>
        </authorList>
    </citation>
    <scope>IDENTIFICATION</scope>
    <source>
        <strain evidence="1">IAEA</strain>
    </source>
</reference>
<dbReference type="EMBL" id="JXJN01019080">
    <property type="status" value="NOT_ANNOTATED_CDS"/>
    <property type="molecule type" value="Genomic_DNA"/>
</dbReference>